<dbReference type="Proteomes" id="UP000271974">
    <property type="component" value="Unassembled WGS sequence"/>
</dbReference>
<feature type="chain" id="PRO_5019194554" description="Apple domain-containing protein" evidence="3">
    <location>
        <begin position="41"/>
        <end position="1013"/>
    </location>
</feature>
<dbReference type="SMART" id="SM00473">
    <property type="entry name" value="PAN_AP"/>
    <property type="match status" value="2"/>
</dbReference>
<gene>
    <name evidence="5" type="ORF">EGW08_005953</name>
</gene>
<accession>A0A433TXC9</accession>
<keyword evidence="6" id="KW-1185">Reference proteome</keyword>
<feature type="domain" description="Apple" evidence="4">
    <location>
        <begin position="757"/>
        <end position="852"/>
    </location>
</feature>
<dbReference type="PANTHER" id="PTHR36902:SF1">
    <property type="entry name" value="ENRICHED IN SURFACE-LABELED PROTEOME PROTEIN 9"/>
    <property type="match status" value="1"/>
</dbReference>
<evidence type="ECO:0000313" key="5">
    <source>
        <dbReference type="EMBL" id="RUS86261.1"/>
    </source>
</evidence>
<evidence type="ECO:0000313" key="6">
    <source>
        <dbReference type="Proteomes" id="UP000271974"/>
    </source>
</evidence>
<name>A0A433TXC9_ELYCH</name>
<proteinExistence type="predicted"/>
<feature type="region of interest" description="Disordered" evidence="1">
    <location>
        <begin position="993"/>
        <end position="1013"/>
    </location>
</feature>
<comment type="caution">
    <text evidence="5">The sequence shown here is derived from an EMBL/GenBank/DDBJ whole genome shotgun (WGS) entry which is preliminary data.</text>
</comment>
<keyword evidence="2" id="KW-1133">Transmembrane helix</keyword>
<dbReference type="AlphaFoldDB" id="A0A433TXC9"/>
<protein>
    <recommendedName>
        <fullName evidence="4">Apple domain-containing protein</fullName>
    </recommendedName>
</protein>
<dbReference type="Pfam" id="PF25898">
    <property type="entry name" value="LolA_2nd_metazoa"/>
    <property type="match status" value="1"/>
</dbReference>
<feature type="signal peptide" evidence="3">
    <location>
        <begin position="1"/>
        <end position="40"/>
    </location>
</feature>
<evidence type="ECO:0000256" key="3">
    <source>
        <dbReference type="SAM" id="SignalP"/>
    </source>
</evidence>
<keyword evidence="2" id="KW-0472">Membrane</keyword>
<evidence type="ECO:0000256" key="1">
    <source>
        <dbReference type="SAM" id="MobiDB-lite"/>
    </source>
</evidence>
<dbReference type="PROSITE" id="PS50948">
    <property type="entry name" value="PAN"/>
    <property type="match status" value="1"/>
</dbReference>
<dbReference type="EMBL" id="RQTK01000144">
    <property type="protein sequence ID" value="RUS86261.1"/>
    <property type="molecule type" value="Genomic_DNA"/>
</dbReference>
<organism evidence="5 6">
    <name type="scientific">Elysia chlorotica</name>
    <name type="common">Eastern emerald elysia</name>
    <name type="synonym">Sea slug</name>
    <dbReference type="NCBI Taxonomy" id="188477"/>
    <lineage>
        <taxon>Eukaryota</taxon>
        <taxon>Metazoa</taxon>
        <taxon>Spiralia</taxon>
        <taxon>Lophotrochozoa</taxon>
        <taxon>Mollusca</taxon>
        <taxon>Gastropoda</taxon>
        <taxon>Heterobranchia</taxon>
        <taxon>Euthyneura</taxon>
        <taxon>Panpulmonata</taxon>
        <taxon>Sacoglossa</taxon>
        <taxon>Placobranchoidea</taxon>
        <taxon>Plakobranchidae</taxon>
        <taxon>Elysia</taxon>
    </lineage>
</organism>
<keyword evidence="2" id="KW-0812">Transmembrane</keyword>
<dbReference type="PANTHER" id="PTHR36902">
    <property type="entry name" value="ENRICHED IN SURFACE-LABELED PROTEOME PROTEIN 9"/>
    <property type="match status" value="1"/>
</dbReference>
<dbReference type="OrthoDB" id="5983572at2759"/>
<feature type="transmembrane region" description="Helical" evidence="2">
    <location>
        <begin position="957"/>
        <end position="982"/>
    </location>
</feature>
<dbReference type="Gene3D" id="3.50.4.10">
    <property type="entry name" value="Hepatocyte Growth Factor"/>
    <property type="match status" value="2"/>
</dbReference>
<sequence length="1013" mass="113281">MPALRFVCCEHSGSGSWMSTRQMTLTLVLWLVICAIGIAGQCQPGKTPQEAGVYLPRQLNESFKADIAVFSVPEYAALSLHEHYSTESGRGSIHIEGPIDSYIFFLTEKDNIQAYGDKEGCRKSSKPSTISSWIQMTKKALNPDTVTFIERTTLMEIPVNHWRTCTPFSLNDGRQNLVAALDVFITNDDKWEMYTGTKDVLLRLSVDIFEENALVDNYFMDFLNFENIPYDANEFHADIEPPLGIPCLGLDQDLQQPQVPSSASFYRETVSRIGQQAYVSDSEQIIIDTEKQILQKQNSIVTHVRDFNHGASYLIMRIKGHSTTCYTMPVNTLGTPFPEDDTDSGFTVKDHYVTMDSVKDQLFLSGNFTYNGEYQYRGIPCDVFTHVTDNFGGRWQRASILLFFSKRGYIVADSGGLSQSKLVKIEIRVQDTPPTVHNILDLNEFDYDELLEAPYDLSPCFDEKHRIEFRLELEELNRKTQAALTAGERRTLEHNVRNLVAEICGLDFVRVHIGSAVETHGSISIAGKLFARPDSGVHFEHSVGKSFGSSEEALQRVVSTTKGVTDIGSCAQIAFYNPNVSDADFCQLHGICILYRKAASENETIALVQDDPCSHLTKLRGFADLTSISTAWGILEKKIFTDEMPTKVIVEDKIFKFSSIKRINDPEAKLHKMSTMNDFKKISPTISRKGDKRQLAGKVRLEECADQCKNSLLFPCEAFRYCTANSSCELYALLDGKETGDDTVGDRAPSYAVERNCEIYARSSLHNFERQPGTVARMASPSSGAELKGINGIDDCAELCMRREDFQCESFDFCSQGGSTGNCLLYKHHHREFSWSGEVEPEQNCSHFSKNYFWDYTKMDGLSKFPVSGSVMDSGGAAVCAFQCSSSADCNTFHYCETGDLCQYIDSSAGKPTTRDLEPTYRCYTFVQKDIPDVTSRHKKLVDKVERTGVSGGGYSIGAMAALAVAMLVLGVFLCFVGLYSWTSFSKQRSQSKDNWEQTLDMDDPASTTENSV</sequence>
<evidence type="ECO:0000259" key="4">
    <source>
        <dbReference type="PROSITE" id="PS50948"/>
    </source>
</evidence>
<dbReference type="InterPro" id="IPR003609">
    <property type="entry name" value="Pan_app"/>
</dbReference>
<dbReference type="Pfam" id="PF00024">
    <property type="entry name" value="PAN_1"/>
    <property type="match status" value="1"/>
</dbReference>
<dbReference type="InterPro" id="IPR058831">
    <property type="entry name" value="LolA-like_dom_2nd"/>
</dbReference>
<evidence type="ECO:0000256" key="2">
    <source>
        <dbReference type="SAM" id="Phobius"/>
    </source>
</evidence>
<dbReference type="SUPFAM" id="SSF57414">
    <property type="entry name" value="Hairpin loop containing domain-like"/>
    <property type="match status" value="2"/>
</dbReference>
<keyword evidence="3" id="KW-0732">Signal</keyword>
<reference evidence="5 6" key="1">
    <citation type="submission" date="2019-01" db="EMBL/GenBank/DDBJ databases">
        <title>A draft genome assembly of the solar-powered sea slug Elysia chlorotica.</title>
        <authorList>
            <person name="Cai H."/>
            <person name="Li Q."/>
            <person name="Fang X."/>
            <person name="Li J."/>
            <person name="Curtis N.E."/>
            <person name="Altenburger A."/>
            <person name="Shibata T."/>
            <person name="Feng M."/>
            <person name="Maeda T."/>
            <person name="Schwartz J.A."/>
            <person name="Shigenobu S."/>
            <person name="Lundholm N."/>
            <person name="Nishiyama T."/>
            <person name="Yang H."/>
            <person name="Hasebe M."/>
            <person name="Li S."/>
            <person name="Pierce S.K."/>
            <person name="Wang J."/>
        </authorList>
    </citation>
    <scope>NUCLEOTIDE SEQUENCE [LARGE SCALE GENOMIC DNA]</scope>
    <source>
        <strain evidence="5">EC2010</strain>
        <tissue evidence="5">Whole organism of an adult</tissue>
    </source>
</reference>